<sequence>MRLSIGTAIFMAFISNQVFGFLTHSSKSKRAMILADEALVKSIPIVAERDYCPHCAALTSGKCPNHSS</sequence>
<accession>F4S7N3</accession>
<dbReference type="Proteomes" id="UP000001072">
    <property type="component" value="Unassembled WGS sequence"/>
</dbReference>
<dbReference type="InParanoid" id="F4S7N3"/>
<gene>
    <name evidence="1" type="ORF">MELLADRAFT_124509</name>
</gene>
<dbReference type="HOGENOM" id="CLU_198490_1_0_1"/>
<name>F4S7N3_MELLP</name>
<dbReference type="RefSeq" id="XP_007417392.1">
    <property type="nucleotide sequence ID" value="XM_007417330.1"/>
</dbReference>
<dbReference type="EMBL" id="GL883160">
    <property type="protein sequence ID" value="EGF99364.1"/>
    <property type="molecule type" value="Genomic_DNA"/>
</dbReference>
<dbReference type="KEGG" id="mlr:MELLADRAFT_124509"/>
<protein>
    <submittedName>
        <fullName evidence="1">Secreted protein</fullName>
    </submittedName>
</protein>
<dbReference type="GeneID" id="18926796"/>
<reference evidence="2" key="1">
    <citation type="journal article" date="2011" name="Proc. Natl. Acad. Sci. U.S.A.">
        <title>Obligate biotrophy features unraveled by the genomic analysis of rust fungi.</title>
        <authorList>
            <person name="Duplessis S."/>
            <person name="Cuomo C.A."/>
            <person name="Lin Y.-C."/>
            <person name="Aerts A."/>
            <person name="Tisserant E."/>
            <person name="Veneault-Fourrey C."/>
            <person name="Joly D.L."/>
            <person name="Hacquard S."/>
            <person name="Amselem J."/>
            <person name="Cantarel B.L."/>
            <person name="Chiu R."/>
            <person name="Coutinho P.M."/>
            <person name="Feau N."/>
            <person name="Field M."/>
            <person name="Frey P."/>
            <person name="Gelhaye E."/>
            <person name="Goldberg J."/>
            <person name="Grabherr M.G."/>
            <person name="Kodira C.D."/>
            <person name="Kohler A."/>
            <person name="Kuees U."/>
            <person name="Lindquist E.A."/>
            <person name="Lucas S.M."/>
            <person name="Mago R."/>
            <person name="Mauceli E."/>
            <person name="Morin E."/>
            <person name="Murat C."/>
            <person name="Pangilinan J.L."/>
            <person name="Park R."/>
            <person name="Pearson M."/>
            <person name="Quesneville H."/>
            <person name="Rouhier N."/>
            <person name="Sakthikumar S."/>
            <person name="Salamov A.A."/>
            <person name="Schmutz J."/>
            <person name="Selles B."/>
            <person name="Shapiro H."/>
            <person name="Tanguay P."/>
            <person name="Tuskan G.A."/>
            <person name="Henrissat B."/>
            <person name="Van de Peer Y."/>
            <person name="Rouze P."/>
            <person name="Ellis J.G."/>
            <person name="Dodds P.N."/>
            <person name="Schein J.E."/>
            <person name="Zhong S."/>
            <person name="Hamelin R.C."/>
            <person name="Grigoriev I.V."/>
            <person name="Szabo L.J."/>
            <person name="Martin F."/>
        </authorList>
    </citation>
    <scope>NUCLEOTIDE SEQUENCE [LARGE SCALE GENOMIC DNA]</scope>
    <source>
        <strain evidence="2">98AG31 / pathotype 3-4-7</strain>
    </source>
</reference>
<proteinExistence type="predicted"/>
<dbReference type="AlphaFoldDB" id="F4S7N3"/>
<evidence type="ECO:0000313" key="2">
    <source>
        <dbReference type="Proteomes" id="UP000001072"/>
    </source>
</evidence>
<keyword evidence="2" id="KW-1185">Reference proteome</keyword>
<evidence type="ECO:0000313" key="1">
    <source>
        <dbReference type="EMBL" id="EGF99364.1"/>
    </source>
</evidence>
<dbReference type="VEuPathDB" id="FungiDB:MELLADRAFT_124509"/>
<organism evidence="2">
    <name type="scientific">Melampsora larici-populina (strain 98AG31 / pathotype 3-4-7)</name>
    <name type="common">Poplar leaf rust fungus</name>
    <dbReference type="NCBI Taxonomy" id="747676"/>
    <lineage>
        <taxon>Eukaryota</taxon>
        <taxon>Fungi</taxon>
        <taxon>Dikarya</taxon>
        <taxon>Basidiomycota</taxon>
        <taxon>Pucciniomycotina</taxon>
        <taxon>Pucciniomycetes</taxon>
        <taxon>Pucciniales</taxon>
        <taxon>Melampsoraceae</taxon>
        <taxon>Melampsora</taxon>
    </lineage>
</organism>